<keyword evidence="2" id="KW-0677">Repeat</keyword>
<name>A0A368P7U9_9FLAO</name>
<dbReference type="EMBL" id="QPIG01000001">
    <property type="protein sequence ID" value="RCU58628.1"/>
    <property type="molecule type" value="Genomic_DNA"/>
</dbReference>
<dbReference type="Proteomes" id="UP000252249">
    <property type="component" value="Unassembled WGS sequence"/>
</dbReference>
<dbReference type="InterPro" id="IPR001451">
    <property type="entry name" value="Hexapep"/>
</dbReference>
<keyword evidence="5" id="KW-1185">Reference proteome</keyword>
<gene>
    <name evidence="4" type="ORF">DU428_04420</name>
</gene>
<dbReference type="Gene3D" id="2.160.10.10">
    <property type="entry name" value="Hexapeptide repeat proteins"/>
    <property type="match status" value="1"/>
</dbReference>
<evidence type="ECO:0000256" key="3">
    <source>
        <dbReference type="ARBA" id="ARBA00023315"/>
    </source>
</evidence>
<protein>
    <submittedName>
        <fullName evidence="4">Serine acetyltransferase</fullName>
    </submittedName>
</protein>
<dbReference type="AlphaFoldDB" id="A0A368P7U9"/>
<evidence type="ECO:0000256" key="1">
    <source>
        <dbReference type="ARBA" id="ARBA00022679"/>
    </source>
</evidence>
<keyword evidence="1 4" id="KW-0808">Transferase</keyword>
<dbReference type="PANTHER" id="PTHR42811">
    <property type="entry name" value="SERINE ACETYLTRANSFERASE"/>
    <property type="match status" value="1"/>
</dbReference>
<dbReference type="GO" id="GO:0009001">
    <property type="term" value="F:serine O-acetyltransferase activity"/>
    <property type="evidence" value="ECO:0007669"/>
    <property type="project" value="InterPro"/>
</dbReference>
<dbReference type="PROSITE" id="PS00101">
    <property type="entry name" value="HEXAPEP_TRANSFERASES"/>
    <property type="match status" value="1"/>
</dbReference>
<keyword evidence="3" id="KW-0012">Acyltransferase</keyword>
<accession>A0A368P7U9</accession>
<dbReference type="InterPro" id="IPR011004">
    <property type="entry name" value="Trimer_LpxA-like_sf"/>
</dbReference>
<evidence type="ECO:0000313" key="5">
    <source>
        <dbReference type="Proteomes" id="UP000252249"/>
    </source>
</evidence>
<dbReference type="GO" id="GO:0006535">
    <property type="term" value="P:cysteine biosynthetic process from serine"/>
    <property type="evidence" value="ECO:0007669"/>
    <property type="project" value="InterPro"/>
</dbReference>
<dbReference type="RefSeq" id="WP_113966767.1">
    <property type="nucleotide sequence ID" value="NZ_QNRP01000011.1"/>
</dbReference>
<dbReference type="InterPro" id="IPR005881">
    <property type="entry name" value="Ser_O-AcTrfase"/>
</dbReference>
<proteinExistence type="predicted"/>
<dbReference type="SUPFAM" id="SSF51161">
    <property type="entry name" value="Trimeric LpxA-like enzymes"/>
    <property type="match status" value="1"/>
</dbReference>
<dbReference type="Pfam" id="PF14602">
    <property type="entry name" value="Hexapep_2"/>
    <property type="match status" value="1"/>
</dbReference>
<dbReference type="OrthoDB" id="9814490at2"/>
<comment type="caution">
    <text evidence="4">The sequence shown here is derived from an EMBL/GenBank/DDBJ whole genome shotgun (WGS) entry which is preliminary data.</text>
</comment>
<evidence type="ECO:0000256" key="2">
    <source>
        <dbReference type="ARBA" id="ARBA00022737"/>
    </source>
</evidence>
<organism evidence="4 5">
    <name type="scientific">Oceanihabitans sediminis</name>
    <dbReference type="NCBI Taxonomy" id="1812012"/>
    <lineage>
        <taxon>Bacteria</taxon>
        <taxon>Pseudomonadati</taxon>
        <taxon>Bacteroidota</taxon>
        <taxon>Flavobacteriia</taxon>
        <taxon>Flavobacteriales</taxon>
        <taxon>Flavobacteriaceae</taxon>
        <taxon>Oceanihabitans</taxon>
    </lineage>
</organism>
<sequence>MLLLHRIAHFLYKKNIPFFPKLMEALIFLIFNSRIPSDVSIGKGSKFAYQGLSTLLVKGTVIGENCIIGMRATTGRKFPYKNVPRIGDKVWIGVNSVIIGPVIIEDNVIIAPNSVVNKSVPEYKIVGGNPAKIIGDVRNLDYDVFSNPKYKEGFSKYLN</sequence>
<dbReference type="PIRSF" id="PIRSF000441">
    <property type="entry name" value="CysE"/>
    <property type="match status" value="1"/>
</dbReference>
<dbReference type="GO" id="GO:0005737">
    <property type="term" value="C:cytoplasm"/>
    <property type="evidence" value="ECO:0007669"/>
    <property type="project" value="InterPro"/>
</dbReference>
<evidence type="ECO:0000313" key="4">
    <source>
        <dbReference type="EMBL" id="RCU58628.1"/>
    </source>
</evidence>
<dbReference type="Pfam" id="PF00132">
    <property type="entry name" value="Hexapep"/>
    <property type="match status" value="1"/>
</dbReference>
<reference evidence="4 5" key="1">
    <citation type="submission" date="2018-07" db="EMBL/GenBank/DDBJ databases">
        <title>Oceanihabitans testaceum sp. nov., isolated from marine sediment.</title>
        <authorList>
            <person name="Li C.-M."/>
        </authorList>
    </citation>
    <scope>NUCLEOTIDE SEQUENCE [LARGE SCALE GENOMIC DNA]</scope>
    <source>
        <strain evidence="4 5">S9-10</strain>
    </source>
</reference>
<dbReference type="InterPro" id="IPR018357">
    <property type="entry name" value="Hexapep_transf_CS"/>
</dbReference>